<keyword evidence="2" id="KW-0378">Hydrolase</keyword>
<dbReference type="Proteomes" id="UP000193144">
    <property type="component" value="Unassembled WGS sequence"/>
</dbReference>
<evidence type="ECO:0000259" key="3">
    <source>
        <dbReference type="Pfam" id="PF08386"/>
    </source>
</evidence>
<dbReference type="InterPro" id="IPR013595">
    <property type="entry name" value="Pept_S33_TAP-like_C"/>
</dbReference>
<gene>
    <name evidence="4" type="ORF">BCR34DRAFT_626281</name>
</gene>
<accession>A0A1Y1ZE14</accession>
<dbReference type="Pfam" id="PF08386">
    <property type="entry name" value="Abhydrolase_4"/>
    <property type="match status" value="1"/>
</dbReference>
<protein>
    <submittedName>
        <fullName evidence="4">TAP-like protein-domain-containing protein</fullName>
    </submittedName>
</protein>
<dbReference type="PANTHER" id="PTHR43248">
    <property type="entry name" value="2-SUCCINYL-6-HYDROXY-2,4-CYCLOHEXADIENE-1-CARBOXYLATE SYNTHASE"/>
    <property type="match status" value="1"/>
</dbReference>
<evidence type="ECO:0000256" key="1">
    <source>
        <dbReference type="ARBA" id="ARBA00010088"/>
    </source>
</evidence>
<comment type="similarity">
    <text evidence="1">Belongs to the peptidase S33 family.</text>
</comment>
<dbReference type="OrthoDB" id="425534at2759"/>
<dbReference type="SUPFAM" id="SSF53474">
    <property type="entry name" value="alpha/beta-Hydrolases"/>
    <property type="match status" value="1"/>
</dbReference>
<dbReference type="Gene3D" id="3.40.50.1820">
    <property type="entry name" value="alpha/beta hydrolase"/>
    <property type="match status" value="1"/>
</dbReference>
<dbReference type="PANTHER" id="PTHR43248:SF25">
    <property type="entry name" value="AB HYDROLASE-1 DOMAIN-CONTAINING PROTEIN-RELATED"/>
    <property type="match status" value="1"/>
</dbReference>
<dbReference type="AlphaFoldDB" id="A0A1Y1ZE14"/>
<evidence type="ECO:0000313" key="4">
    <source>
        <dbReference type="EMBL" id="ORY08207.1"/>
    </source>
</evidence>
<proteinExistence type="inferred from homology"/>
<dbReference type="InterPro" id="IPR051601">
    <property type="entry name" value="Serine_prot/Carboxylest_S33"/>
</dbReference>
<name>A0A1Y1ZE14_9PLEO</name>
<dbReference type="InterPro" id="IPR029058">
    <property type="entry name" value="AB_hydrolase_fold"/>
</dbReference>
<evidence type="ECO:0000313" key="5">
    <source>
        <dbReference type="Proteomes" id="UP000193144"/>
    </source>
</evidence>
<organism evidence="4 5">
    <name type="scientific">Clohesyomyces aquaticus</name>
    <dbReference type="NCBI Taxonomy" id="1231657"/>
    <lineage>
        <taxon>Eukaryota</taxon>
        <taxon>Fungi</taxon>
        <taxon>Dikarya</taxon>
        <taxon>Ascomycota</taxon>
        <taxon>Pezizomycotina</taxon>
        <taxon>Dothideomycetes</taxon>
        <taxon>Pleosporomycetidae</taxon>
        <taxon>Pleosporales</taxon>
        <taxon>Lindgomycetaceae</taxon>
        <taxon>Clohesyomyces</taxon>
    </lineage>
</organism>
<dbReference type="STRING" id="1231657.A0A1Y1ZE14"/>
<keyword evidence="5" id="KW-1185">Reference proteome</keyword>
<dbReference type="EMBL" id="MCFA01000103">
    <property type="protein sequence ID" value="ORY08207.1"/>
    <property type="molecule type" value="Genomic_DNA"/>
</dbReference>
<dbReference type="GO" id="GO:0016787">
    <property type="term" value="F:hydrolase activity"/>
    <property type="evidence" value="ECO:0007669"/>
    <property type="project" value="UniProtKB-KW"/>
</dbReference>
<reference evidence="4 5" key="1">
    <citation type="submission" date="2016-07" db="EMBL/GenBank/DDBJ databases">
        <title>Pervasive Adenine N6-methylation of Active Genes in Fungi.</title>
        <authorList>
            <consortium name="DOE Joint Genome Institute"/>
            <person name="Mondo S.J."/>
            <person name="Dannebaum R.O."/>
            <person name="Kuo R.C."/>
            <person name="Labutti K."/>
            <person name="Haridas S."/>
            <person name="Kuo A."/>
            <person name="Salamov A."/>
            <person name="Ahrendt S.R."/>
            <person name="Lipzen A."/>
            <person name="Sullivan W."/>
            <person name="Andreopoulos W.B."/>
            <person name="Clum A."/>
            <person name="Lindquist E."/>
            <person name="Daum C."/>
            <person name="Ramamoorthy G.K."/>
            <person name="Gryganskyi A."/>
            <person name="Culley D."/>
            <person name="Magnuson J.K."/>
            <person name="James T.Y."/>
            <person name="O'Malley M.A."/>
            <person name="Stajich J.E."/>
            <person name="Spatafora J.W."/>
            <person name="Visel A."/>
            <person name="Grigoriev I.V."/>
        </authorList>
    </citation>
    <scope>NUCLEOTIDE SEQUENCE [LARGE SCALE GENOMIC DNA]</scope>
    <source>
        <strain evidence="4 5">CBS 115471</strain>
    </source>
</reference>
<comment type="caution">
    <text evidence="4">The sequence shown here is derived from an EMBL/GenBank/DDBJ whole genome shotgun (WGS) entry which is preliminary data.</text>
</comment>
<sequence>MKGGPDTEQAFSRPSSRRRQLLVTGALASALILSLHPDAPSLSRLFPWSNRQDGFTTPSSDFQWSAIEATEQLEFHPCYYGFECAKLKLPLDYFNGTHPGETISLAIAKLPAKVPVTDSRYGGPVLINPGGPGGSGVGLALLEAQAIQTIIDPANSPASFHSSDRYYDIIGFDPRGIGLTEPAATCLDDDAQWSWMLREYSEGILGSSDASLGRRWSMTHAYGSACKQVMEKEDGSNIKQYMSTASVARDMLELAEKHAEYVKSHQSCKHELQDSTAKEESVKLQYWGFSYGTYLGSTFASMFPDRVGRLVLDGVVNSDDYNESLGNGSLHDAEKVMDLFYSYCVNVGPEQCRLAKSTSTVSDVKERVTTILNSLYHNPLPITTPSGPEVFSYSDLKGLAFTSLYLPAYMFPFLADIFAAVESGSGNVLDMLANVFRPAHIYQCPLNSSAPALPILSDVPEISILCSDGNDQSKENISAFESYWHELENTSPTSGSIWSILRMKCAAWKIRAVYRYTGAFGGETSHPILWIGNTADPVTPLRSARIMHGRFPGSGLLTQDSAGHCSSAVPTLCTVKAIRKYFQTGALPPKTQSASRHPLPSRSILHPLRLRSSTAS</sequence>
<evidence type="ECO:0000256" key="2">
    <source>
        <dbReference type="ARBA" id="ARBA00022801"/>
    </source>
</evidence>
<feature type="domain" description="Peptidase S33 tripeptidyl aminopeptidase-like C-terminal" evidence="3">
    <location>
        <begin position="492"/>
        <end position="590"/>
    </location>
</feature>